<proteinExistence type="predicted"/>
<accession>A0A199UMM5</accession>
<dbReference type="Proteomes" id="UP000092600">
    <property type="component" value="Unassembled WGS sequence"/>
</dbReference>
<evidence type="ECO:0000313" key="1">
    <source>
        <dbReference type="EMBL" id="OAY65850.1"/>
    </source>
</evidence>
<protein>
    <submittedName>
        <fullName evidence="1">Uncharacterized protein</fullName>
    </submittedName>
</protein>
<dbReference type="AlphaFoldDB" id="A0A199UMM5"/>
<comment type="caution">
    <text evidence="1">The sequence shown here is derived from an EMBL/GenBank/DDBJ whole genome shotgun (WGS) entry which is preliminary data.</text>
</comment>
<gene>
    <name evidence="1" type="ORF">ACMD2_11211</name>
</gene>
<dbReference type="EMBL" id="LSRQ01006665">
    <property type="protein sequence ID" value="OAY65850.1"/>
    <property type="molecule type" value="Genomic_DNA"/>
</dbReference>
<reference evidence="1 2" key="1">
    <citation type="journal article" date="2016" name="DNA Res.">
        <title>The draft genome of MD-2 pineapple using hybrid error correction of long reads.</title>
        <authorList>
            <person name="Redwan R.M."/>
            <person name="Saidin A."/>
            <person name="Kumar S.V."/>
        </authorList>
    </citation>
    <scope>NUCLEOTIDE SEQUENCE [LARGE SCALE GENOMIC DNA]</scope>
    <source>
        <strain evidence="2">cv. MD2</strain>
        <tissue evidence="1">Leaf</tissue>
    </source>
</reference>
<organism evidence="1 2">
    <name type="scientific">Ananas comosus</name>
    <name type="common">Pineapple</name>
    <name type="synonym">Ananas ananas</name>
    <dbReference type="NCBI Taxonomy" id="4615"/>
    <lineage>
        <taxon>Eukaryota</taxon>
        <taxon>Viridiplantae</taxon>
        <taxon>Streptophyta</taxon>
        <taxon>Embryophyta</taxon>
        <taxon>Tracheophyta</taxon>
        <taxon>Spermatophyta</taxon>
        <taxon>Magnoliopsida</taxon>
        <taxon>Liliopsida</taxon>
        <taxon>Poales</taxon>
        <taxon>Bromeliaceae</taxon>
        <taxon>Bromelioideae</taxon>
        <taxon>Ananas</taxon>
    </lineage>
</organism>
<name>A0A199UMM5_ANACO</name>
<evidence type="ECO:0000313" key="2">
    <source>
        <dbReference type="Proteomes" id="UP000092600"/>
    </source>
</evidence>
<sequence>MVATFVATKSCTCSSVCKGEKEKEKKQMRDYVLTSSSPVVLFTNPSSIPNRSTALLFLCFLCLLSAKLSSNSNNGSKEITIDTGKSGEIQATVLLHPLLEGECCLTYTILVGILKQLSSAHITILITFCLRLHIHYQRAFV</sequence>